<dbReference type="PIRSF" id="PIRSF006158">
    <property type="entry name" value="UCP006158_SH3"/>
    <property type="match status" value="1"/>
</dbReference>
<organism evidence="9 10">
    <name type="scientific">Bowmanella pacifica</name>
    <dbReference type="NCBI Taxonomy" id="502051"/>
    <lineage>
        <taxon>Bacteria</taxon>
        <taxon>Pseudomonadati</taxon>
        <taxon>Pseudomonadota</taxon>
        <taxon>Gammaproteobacteria</taxon>
        <taxon>Alteromonadales</taxon>
        <taxon>Alteromonadaceae</taxon>
        <taxon>Bowmanella</taxon>
    </lineage>
</organism>
<evidence type="ECO:0000256" key="7">
    <source>
        <dbReference type="SAM" id="Phobius"/>
    </source>
</evidence>
<name>A0A918DIE1_9ALTE</name>
<dbReference type="InterPro" id="IPR003646">
    <property type="entry name" value="SH3-like_bac-type"/>
</dbReference>
<protein>
    <submittedName>
        <fullName evidence="9">SH3 domain protein</fullName>
    </submittedName>
</protein>
<keyword evidence="4 7" id="KW-1133">Transmembrane helix</keyword>
<evidence type="ECO:0000256" key="3">
    <source>
        <dbReference type="ARBA" id="ARBA00022729"/>
    </source>
</evidence>
<feature type="domain" description="SH3b" evidence="8">
    <location>
        <begin position="8"/>
        <end position="76"/>
    </location>
</feature>
<feature type="coiled-coil region" evidence="6">
    <location>
        <begin position="82"/>
        <end position="144"/>
    </location>
</feature>
<keyword evidence="5 7" id="KW-0472">Membrane</keyword>
<keyword evidence="3" id="KW-0732">Signal</keyword>
<comment type="subcellular location">
    <subcellularLocation>
        <location evidence="1">Membrane</location>
        <topology evidence="1">Single-pass membrane protein</topology>
    </subcellularLocation>
</comment>
<accession>A0A918DIE1</accession>
<evidence type="ECO:0000313" key="9">
    <source>
        <dbReference type="EMBL" id="GGO68437.1"/>
    </source>
</evidence>
<dbReference type="AlphaFoldDB" id="A0A918DIE1"/>
<keyword evidence="2 7" id="KW-0812">Transmembrane</keyword>
<dbReference type="Gene3D" id="2.30.30.40">
    <property type="entry name" value="SH3 Domains"/>
    <property type="match status" value="1"/>
</dbReference>
<dbReference type="SMART" id="SM00287">
    <property type="entry name" value="SH3b"/>
    <property type="match status" value="1"/>
</dbReference>
<sequence length="181" mass="20747">MAQEPNDADGETVYIADDLYTFMHAGPGRNFRILGSVTAGTKVTMLQRDDTEGFVEIIDDKQRTGWVDARFINDQPSVREAMPELQQNLSDTQISLQDAQQKNDLLNQQILDLNSRNKQMQSELKELQTRHDRIERELANKDNKVQLEWLTRGGIIGLIGIVLGVIVMLIPRKRRRNDGWM</sequence>
<evidence type="ECO:0000256" key="5">
    <source>
        <dbReference type="ARBA" id="ARBA00023136"/>
    </source>
</evidence>
<reference evidence="9" key="1">
    <citation type="journal article" date="2014" name="Int. J. Syst. Evol. Microbiol.">
        <title>Complete genome sequence of Corynebacterium casei LMG S-19264T (=DSM 44701T), isolated from a smear-ripened cheese.</title>
        <authorList>
            <consortium name="US DOE Joint Genome Institute (JGI-PGF)"/>
            <person name="Walter F."/>
            <person name="Albersmeier A."/>
            <person name="Kalinowski J."/>
            <person name="Ruckert C."/>
        </authorList>
    </citation>
    <scope>NUCLEOTIDE SEQUENCE</scope>
    <source>
        <strain evidence="9">CGMCC 1.7086</strain>
    </source>
</reference>
<gene>
    <name evidence="9" type="ORF">GCM10010982_17350</name>
</gene>
<evidence type="ECO:0000256" key="4">
    <source>
        <dbReference type="ARBA" id="ARBA00022989"/>
    </source>
</evidence>
<feature type="transmembrane region" description="Helical" evidence="7">
    <location>
        <begin position="149"/>
        <end position="171"/>
    </location>
</feature>
<dbReference type="EMBL" id="BMLS01000002">
    <property type="protein sequence ID" value="GGO68437.1"/>
    <property type="molecule type" value="Genomic_DNA"/>
</dbReference>
<dbReference type="InterPro" id="IPR016476">
    <property type="entry name" value="SH3_dom_pro"/>
</dbReference>
<evidence type="ECO:0000256" key="1">
    <source>
        <dbReference type="ARBA" id="ARBA00004167"/>
    </source>
</evidence>
<evidence type="ECO:0000259" key="8">
    <source>
        <dbReference type="PROSITE" id="PS51781"/>
    </source>
</evidence>
<dbReference type="Proteomes" id="UP000606935">
    <property type="component" value="Unassembled WGS sequence"/>
</dbReference>
<evidence type="ECO:0000313" key="10">
    <source>
        <dbReference type="Proteomes" id="UP000606935"/>
    </source>
</evidence>
<dbReference type="GO" id="GO:0016020">
    <property type="term" value="C:membrane"/>
    <property type="evidence" value="ECO:0007669"/>
    <property type="project" value="UniProtKB-SubCell"/>
</dbReference>
<proteinExistence type="predicted"/>
<dbReference type="NCBIfam" id="TIGR04211">
    <property type="entry name" value="SH3_and_anchor"/>
    <property type="match status" value="1"/>
</dbReference>
<keyword evidence="10" id="KW-1185">Reference proteome</keyword>
<evidence type="ECO:0000256" key="2">
    <source>
        <dbReference type="ARBA" id="ARBA00022692"/>
    </source>
</evidence>
<comment type="caution">
    <text evidence="9">The sequence shown here is derived from an EMBL/GenBank/DDBJ whole genome shotgun (WGS) entry which is preliminary data.</text>
</comment>
<keyword evidence="6" id="KW-0175">Coiled coil</keyword>
<dbReference type="PROSITE" id="PS51781">
    <property type="entry name" value="SH3B"/>
    <property type="match status" value="1"/>
</dbReference>
<dbReference type="Pfam" id="PF08239">
    <property type="entry name" value="SH3_3"/>
    <property type="match status" value="1"/>
</dbReference>
<evidence type="ECO:0000256" key="6">
    <source>
        <dbReference type="SAM" id="Coils"/>
    </source>
</evidence>
<reference evidence="9" key="2">
    <citation type="submission" date="2020-09" db="EMBL/GenBank/DDBJ databases">
        <authorList>
            <person name="Sun Q."/>
            <person name="Zhou Y."/>
        </authorList>
    </citation>
    <scope>NUCLEOTIDE SEQUENCE</scope>
    <source>
        <strain evidence="9">CGMCC 1.7086</strain>
    </source>
</reference>